<dbReference type="SUPFAM" id="SSF101967">
    <property type="entry name" value="Adhesin YadA, collagen-binding domain"/>
    <property type="match status" value="1"/>
</dbReference>
<keyword evidence="1" id="KW-0732">Signal</keyword>
<feature type="chain" id="PRO_5046348224" description="Trimeric autotransporter adhesin YadA-like head domain-containing protein" evidence="1">
    <location>
        <begin position="19"/>
        <end position="355"/>
    </location>
</feature>
<name>A0ABS8GTF7_9FLAO</name>
<dbReference type="CDD" id="cd12820">
    <property type="entry name" value="LbR_YadA-like"/>
    <property type="match status" value="1"/>
</dbReference>
<feature type="signal peptide" evidence="1">
    <location>
        <begin position="1"/>
        <end position="18"/>
    </location>
</feature>
<comment type="caution">
    <text evidence="3">The sequence shown here is derived from an EMBL/GenBank/DDBJ whole genome shotgun (WGS) entry which is preliminary data.</text>
</comment>
<keyword evidence="4" id="KW-1185">Reference proteome</keyword>
<reference evidence="3 4" key="1">
    <citation type="submission" date="2021-11" db="EMBL/GenBank/DDBJ databases">
        <title>Seasonal and diel survey of microbial diversity of the Tyrrhenian coast.</title>
        <authorList>
            <person name="Gattoni G."/>
            <person name="Corral P."/>
        </authorList>
    </citation>
    <scope>NUCLEOTIDE SEQUENCE [LARGE SCALE GENOMIC DNA]</scope>
    <source>
        <strain evidence="3 4">Mr9</strain>
    </source>
</reference>
<feature type="domain" description="Trimeric autotransporter adhesin YadA-like head" evidence="2">
    <location>
        <begin position="201"/>
        <end position="219"/>
    </location>
</feature>
<dbReference type="InterPro" id="IPR008640">
    <property type="entry name" value="Adhesin_Head_dom"/>
</dbReference>
<proteinExistence type="predicted"/>
<evidence type="ECO:0000256" key="1">
    <source>
        <dbReference type="SAM" id="SignalP"/>
    </source>
</evidence>
<evidence type="ECO:0000259" key="2">
    <source>
        <dbReference type="Pfam" id="PF05658"/>
    </source>
</evidence>
<dbReference type="EMBL" id="JAJGMW010000013">
    <property type="protein sequence ID" value="MCC4213289.1"/>
    <property type="molecule type" value="Genomic_DNA"/>
</dbReference>
<feature type="domain" description="Trimeric autotransporter adhesin YadA-like head" evidence="2">
    <location>
        <begin position="278"/>
        <end position="302"/>
    </location>
</feature>
<sequence length="355" mass="36287">MKPHFIIFALFAFFATHAQVGIGTTSPKTTLDVTGRPADATSLDGVALPRMTGDQLKAKVYTSDQNAALVYVTVAATSPSGQTSNVTEEGVYVYSSSQNKWIALKSTSVSSSGDSWKLTGNTISSGNFLGSLNNLPLEIKINNVLKTRITSRGQIETLNTSNSVYLGELAGANNYATAANNVFLGYASDYDAGGASNSLIVGYNSRVSSNNSIVIGSEADADSNNSISIGRSTQSQGTYGIVIGDAAFANKTGAIAIGQSSQVQGDHAISIGKSTYTSGSDAIAIGNSAQAQAANAVAIGNNVYAPNPNTLILGNNLNVGIGTNNPSTKLHVAGSVKIVDGTQGAGKVLTSDANG</sequence>
<dbReference type="RefSeq" id="WP_228230350.1">
    <property type="nucleotide sequence ID" value="NZ_JAJGMW010000013.1"/>
</dbReference>
<dbReference type="Proteomes" id="UP001197770">
    <property type="component" value="Unassembled WGS sequence"/>
</dbReference>
<organism evidence="3 4">
    <name type="scientific">Leeuwenhoekiella parthenopeia</name>
    <dbReference type="NCBI Taxonomy" id="2890320"/>
    <lineage>
        <taxon>Bacteria</taxon>
        <taxon>Pseudomonadati</taxon>
        <taxon>Bacteroidota</taxon>
        <taxon>Flavobacteriia</taxon>
        <taxon>Flavobacteriales</taxon>
        <taxon>Flavobacteriaceae</taxon>
        <taxon>Leeuwenhoekiella</taxon>
    </lineage>
</organism>
<gene>
    <name evidence="3" type="ORF">LLW17_11200</name>
</gene>
<feature type="domain" description="Trimeric autotransporter adhesin YadA-like head" evidence="2">
    <location>
        <begin position="249"/>
        <end position="273"/>
    </location>
</feature>
<evidence type="ECO:0000313" key="4">
    <source>
        <dbReference type="Proteomes" id="UP001197770"/>
    </source>
</evidence>
<protein>
    <recommendedName>
        <fullName evidence="2">Trimeric autotransporter adhesin YadA-like head domain-containing protein</fullName>
    </recommendedName>
</protein>
<evidence type="ECO:0000313" key="3">
    <source>
        <dbReference type="EMBL" id="MCC4213289.1"/>
    </source>
</evidence>
<dbReference type="InterPro" id="IPR011049">
    <property type="entry name" value="Serralysin-like_metalloprot_C"/>
</dbReference>
<accession>A0ABS8GTF7</accession>
<dbReference type="Gene3D" id="2.150.10.10">
    <property type="entry name" value="Serralysin-like metalloprotease, C-terminal"/>
    <property type="match status" value="1"/>
</dbReference>
<dbReference type="Pfam" id="PF05658">
    <property type="entry name" value="YadA_head"/>
    <property type="match status" value="3"/>
</dbReference>